<accession>A0A4V3D4C5</accession>
<keyword evidence="2" id="KW-0732">Signal</keyword>
<dbReference type="EMBL" id="SNYJ01000024">
    <property type="protein sequence ID" value="TDQ34616.1"/>
    <property type="molecule type" value="Genomic_DNA"/>
</dbReference>
<feature type="compositionally biased region" description="Basic and acidic residues" evidence="1">
    <location>
        <begin position="166"/>
        <end position="207"/>
    </location>
</feature>
<evidence type="ECO:0000256" key="1">
    <source>
        <dbReference type="SAM" id="MobiDB-lite"/>
    </source>
</evidence>
<dbReference type="PANTHER" id="PTHR41247:SF1">
    <property type="entry name" value="HTH-TYPE TRANSCRIPTIONAL REPRESSOR YCNK"/>
    <property type="match status" value="1"/>
</dbReference>
<evidence type="ECO:0000256" key="2">
    <source>
        <dbReference type="SAM" id="SignalP"/>
    </source>
</evidence>
<proteinExistence type="predicted"/>
<name>A0A4V3D4C5_9BACI</name>
<evidence type="ECO:0000313" key="3">
    <source>
        <dbReference type="EMBL" id="TDQ34616.1"/>
    </source>
</evidence>
<dbReference type="AlphaFoldDB" id="A0A4V3D4C5"/>
<keyword evidence="4" id="KW-1185">Reference proteome</keyword>
<dbReference type="InterPro" id="IPR008719">
    <property type="entry name" value="N2O_reductase_NosL"/>
</dbReference>
<feature type="signal peptide" evidence="2">
    <location>
        <begin position="1"/>
        <end position="29"/>
    </location>
</feature>
<dbReference type="Pfam" id="PF05573">
    <property type="entry name" value="NosL"/>
    <property type="match status" value="1"/>
</dbReference>
<evidence type="ECO:0000313" key="4">
    <source>
        <dbReference type="Proteomes" id="UP000295632"/>
    </source>
</evidence>
<feature type="chain" id="PRO_5021005019" evidence="2">
    <location>
        <begin position="30"/>
        <end position="207"/>
    </location>
</feature>
<dbReference type="SUPFAM" id="SSF160387">
    <property type="entry name" value="NosL/MerB-like"/>
    <property type="match status" value="1"/>
</dbReference>
<feature type="region of interest" description="Disordered" evidence="1">
    <location>
        <begin position="165"/>
        <end position="207"/>
    </location>
</feature>
<dbReference type="Proteomes" id="UP000295632">
    <property type="component" value="Unassembled WGS sequence"/>
</dbReference>
<reference evidence="3 4" key="1">
    <citation type="submission" date="2019-03" db="EMBL/GenBank/DDBJ databases">
        <title>Genomic Encyclopedia of Type Strains, Phase IV (KMG-IV): sequencing the most valuable type-strain genomes for metagenomic binning, comparative biology and taxonomic classification.</title>
        <authorList>
            <person name="Goeker M."/>
        </authorList>
    </citation>
    <scope>NUCLEOTIDE SEQUENCE [LARGE SCALE GENOMIC DNA]</scope>
    <source>
        <strain evidence="3 4">DSM 28697</strain>
    </source>
</reference>
<organism evidence="3 4">
    <name type="scientific">Aureibacillus halotolerans</name>
    <dbReference type="NCBI Taxonomy" id="1508390"/>
    <lineage>
        <taxon>Bacteria</taxon>
        <taxon>Bacillati</taxon>
        <taxon>Bacillota</taxon>
        <taxon>Bacilli</taxon>
        <taxon>Bacillales</taxon>
        <taxon>Bacillaceae</taxon>
        <taxon>Aureibacillus</taxon>
    </lineage>
</organism>
<comment type="caution">
    <text evidence="3">The sequence shown here is derived from an EMBL/GenBank/DDBJ whole genome shotgun (WGS) entry which is preliminary data.</text>
</comment>
<dbReference type="Gene3D" id="3.30.70.2050">
    <property type="match status" value="1"/>
</dbReference>
<dbReference type="RefSeq" id="WP_243740272.1">
    <property type="nucleotide sequence ID" value="NZ_SNYJ01000024.1"/>
</dbReference>
<protein>
    <submittedName>
        <fullName evidence="3">Copper chaperone NosL</fullName>
    </submittedName>
</protein>
<sequence length="207" mass="23611">MKMVNANFMRPLVFLFLLVALVACNTTKAYEPEPINEETDKCPICNMSVKDDQYATQIITEDGRALKFDDIGCMNKWKDQNSTEAIGAEFVRDFDSMEWIPYEDATYVYGPEIKTPMAYGVISFDTKEAAEAYINEHSQGEIMTAEDLKSHSWEVNMDMMMEGMDMEGHSHDHSEDAGSMDMEGHSNDHSEDTSMDMDKEMTEEKTE</sequence>
<dbReference type="PANTHER" id="PTHR41247">
    <property type="entry name" value="HTH-TYPE TRANSCRIPTIONAL REPRESSOR YCNK"/>
    <property type="match status" value="1"/>
</dbReference>
<gene>
    <name evidence="3" type="ORF">EV213_12434</name>
</gene>
<dbReference type="PROSITE" id="PS51257">
    <property type="entry name" value="PROKAR_LIPOPROTEIN"/>
    <property type="match status" value="1"/>
</dbReference>